<comment type="similarity">
    <text evidence="1">Belongs to the ustYa family.</text>
</comment>
<accession>A0AAE1M3U9</accession>
<protein>
    <recommendedName>
        <fullName evidence="6">Tat pathway signal sequence</fullName>
    </recommendedName>
</protein>
<dbReference type="GeneID" id="87918666"/>
<dbReference type="PANTHER" id="PTHR33365">
    <property type="entry name" value="YALI0B05434P"/>
    <property type="match status" value="1"/>
</dbReference>
<reference evidence="4" key="1">
    <citation type="submission" date="2023-11" db="EMBL/GenBank/DDBJ databases">
        <title>The genome sequences of three competitors of mushroom-forming fungi.</title>
        <authorList>
            <person name="Beijen E."/>
            <person name="Ohm R.A."/>
        </authorList>
    </citation>
    <scope>NUCLEOTIDE SEQUENCE</scope>
    <source>
        <strain evidence="4">CBS 100526</strain>
    </source>
</reference>
<dbReference type="Proteomes" id="UP001273209">
    <property type="component" value="Unassembled WGS sequence"/>
</dbReference>
<evidence type="ECO:0008006" key="6">
    <source>
        <dbReference type="Google" id="ProtNLM"/>
    </source>
</evidence>
<keyword evidence="3" id="KW-0812">Transmembrane</keyword>
<comment type="caution">
    <text evidence="4">The sequence shown here is derived from an EMBL/GenBank/DDBJ whole genome shotgun (WGS) entry which is preliminary data.</text>
</comment>
<dbReference type="InterPro" id="IPR021765">
    <property type="entry name" value="UstYa-like"/>
</dbReference>
<proteinExistence type="inferred from homology"/>
<feature type="region of interest" description="Disordered" evidence="2">
    <location>
        <begin position="1"/>
        <end position="33"/>
    </location>
</feature>
<dbReference type="EMBL" id="JAWRVG010000013">
    <property type="protein sequence ID" value="KAK4076763.1"/>
    <property type="molecule type" value="Genomic_DNA"/>
</dbReference>
<dbReference type="PANTHER" id="PTHR33365:SF14">
    <property type="entry name" value="TAT PATHWAY SIGNAL SEQUENCE"/>
    <property type="match status" value="1"/>
</dbReference>
<feature type="transmembrane region" description="Helical" evidence="3">
    <location>
        <begin position="47"/>
        <end position="68"/>
    </location>
</feature>
<name>A0AAE1M3U9_9HYPO</name>
<keyword evidence="3" id="KW-1133">Transmembrane helix</keyword>
<evidence type="ECO:0000256" key="3">
    <source>
        <dbReference type="SAM" id="Phobius"/>
    </source>
</evidence>
<dbReference type="AlphaFoldDB" id="A0AAE1M3U9"/>
<keyword evidence="5" id="KW-1185">Reference proteome</keyword>
<dbReference type="RefSeq" id="XP_062756873.1">
    <property type="nucleotide sequence ID" value="XM_062898761.1"/>
</dbReference>
<gene>
    <name evidence="4" type="ORF">Triagg1_4366</name>
</gene>
<evidence type="ECO:0000256" key="1">
    <source>
        <dbReference type="ARBA" id="ARBA00035112"/>
    </source>
</evidence>
<evidence type="ECO:0000313" key="4">
    <source>
        <dbReference type="EMBL" id="KAK4076763.1"/>
    </source>
</evidence>
<evidence type="ECO:0000313" key="5">
    <source>
        <dbReference type="Proteomes" id="UP001273209"/>
    </source>
</evidence>
<dbReference type="Pfam" id="PF11807">
    <property type="entry name" value="UstYa"/>
    <property type="match status" value="1"/>
</dbReference>
<sequence>MEEKPKYSSLSDSDSHTEVDEESWPLAGDGEGTHYQREKTKWYNKPLPWMISTACLFVVVIALVAIEWHSRKALVSTRDLSIFEWKGARDAIKTRYVKFSSGLVYNETGDLVRTRNENELDWVGTPTEEMDKAWESITSPQDLFATKDEVKDLGPDEYLIPQFGLYEVEFEVFHDLHCLNMHRKMIYIDHYPEMKSDSLMTHIDHCIDTIRQSMMCHGNLTPIPIIWSENKHRLMPDFENRHLCRDFPMLKKWAKTRDANEPGLRDEIAMRLNGTHA</sequence>
<keyword evidence="3" id="KW-0472">Membrane</keyword>
<evidence type="ECO:0000256" key="2">
    <source>
        <dbReference type="SAM" id="MobiDB-lite"/>
    </source>
</evidence>
<dbReference type="GO" id="GO:0043386">
    <property type="term" value="P:mycotoxin biosynthetic process"/>
    <property type="evidence" value="ECO:0007669"/>
    <property type="project" value="InterPro"/>
</dbReference>
<organism evidence="4 5">
    <name type="scientific">Trichoderma aggressivum f. europaeum</name>
    <dbReference type="NCBI Taxonomy" id="173218"/>
    <lineage>
        <taxon>Eukaryota</taxon>
        <taxon>Fungi</taxon>
        <taxon>Dikarya</taxon>
        <taxon>Ascomycota</taxon>
        <taxon>Pezizomycotina</taxon>
        <taxon>Sordariomycetes</taxon>
        <taxon>Hypocreomycetidae</taxon>
        <taxon>Hypocreales</taxon>
        <taxon>Hypocreaceae</taxon>
        <taxon>Trichoderma</taxon>
    </lineage>
</organism>